<dbReference type="SUPFAM" id="SSF52540">
    <property type="entry name" value="P-loop containing nucleoside triphosphate hydrolases"/>
    <property type="match status" value="1"/>
</dbReference>
<dbReference type="PANTHER" id="PTHR32182">
    <property type="entry name" value="DNA REPLICATION AND REPAIR PROTEIN RECF"/>
    <property type="match status" value="1"/>
</dbReference>
<dbReference type="GO" id="GO:0006302">
    <property type="term" value="P:double-strand break repair"/>
    <property type="evidence" value="ECO:0007669"/>
    <property type="project" value="TreeGrafter"/>
</dbReference>
<organism evidence="2 3">
    <name type="scientific">Pseudomonas chlororaphis</name>
    <dbReference type="NCBI Taxonomy" id="587753"/>
    <lineage>
        <taxon>Bacteria</taxon>
        <taxon>Pseudomonadati</taxon>
        <taxon>Pseudomonadota</taxon>
        <taxon>Gammaproteobacteria</taxon>
        <taxon>Pseudomonadales</taxon>
        <taxon>Pseudomonadaceae</taxon>
        <taxon>Pseudomonas</taxon>
    </lineage>
</organism>
<dbReference type="InterPro" id="IPR027417">
    <property type="entry name" value="P-loop_NTPase"/>
</dbReference>
<name>A0A0A6FLY1_9PSED</name>
<dbReference type="GO" id="GO:0005524">
    <property type="term" value="F:ATP binding"/>
    <property type="evidence" value="ECO:0007669"/>
    <property type="project" value="UniProtKB-KW"/>
</dbReference>
<evidence type="ECO:0000259" key="1">
    <source>
        <dbReference type="Pfam" id="PF13304"/>
    </source>
</evidence>
<dbReference type="EMBL" id="JSFK01000003">
    <property type="protein sequence ID" value="KHA73736.1"/>
    <property type="molecule type" value="Genomic_DNA"/>
</dbReference>
<protein>
    <submittedName>
        <fullName evidence="2">ATP-binding protein</fullName>
    </submittedName>
</protein>
<dbReference type="PATRIC" id="fig|587753.9.peg.3409"/>
<sequence length="398" mass="44241">MLNTLAVANYRSINKLVIPLGRLNLITGPNGSGKSNLYRALRLLAETAQGGVVNALAREGGLESTFWAGPETISRRMRNGEVPIQSTVRQGVKRLRLGFAGKDFSYSISLGLPDSNGHFMLPEHSRPIPSRFSLDPQIKRECIWAGALYRPASLLVDRDGPMIRARAERQWDVLAQHTPNFDSLFDQVGSLRSSPEVFQMREFIRRWRFYDHFRSDADAPVRQPQLGTRTPVLHHDGRDLAAALQTIIEIGDGDAMRAAITDAFPGARVHIEAQAGGRFAIEFYQEGLLRPLSAAELSDGTLRYLLLVAALLTPRPPSLMVLNEPETSLHPDLLPALARLIIRASEQCQVWVVSHARRLISALQEDPECNCIVLKKTLGQTGIVGQRVLDEPAWNWPD</sequence>
<evidence type="ECO:0000313" key="3">
    <source>
        <dbReference type="Proteomes" id="UP000030564"/>
    </source>
</evidence>
<dbReference type="InterPro" id="IPR003959">
    <property type="entry name" value="ATPase_AAA_core"/>
</dbReference>
<keyword evidence="2" id="KW-0067">ATP-binding</keyword>
<dbReference type="FunFam" id="3.40.50.300:FF:002708">
    <property type="entry name" value="FeS assembly ATPase SufC"/>
    <property type="match status" value="1"/>
</dbReference>
<dbReference type="Pfam" id="PF13304">
    <property type="entry name" value="AAA_21"/>
    <property type="match status" value="1"/>
</dbReference>
<gene>
    <name evidence="2" type="ORF">NZ35_06405</name>
</gene>
<dbReference type="Proteomes" id="UP000030564">
    <property type="component" value="Unassembled WGS sequence"/>
</dbReference>
<feature type="domain" description="ATPase AAA-type core" evidence="1">
    <location>
        <begin position="23"/>
        <end position="355"/>
    </location>
</feature>
<reference evidence="2 3" key="1">
    <citation type="submission" date="2014-10" db="EMBL/GenBank/DDBJ databases">
        <title>Draft genome sequence of Pseudomonas chlororaphis EA105.</title>
        <authorList>
            <person name="McCully L.M."/>
            <person name="Bitzer A.S."/>
            <person name="Spence C."/>
            <person name="Bais H."/>
            <person name="Silby M.W."/>
        </authorList>
    </citation>
    <scope>NUCLEOTIDE SEQUENCE [LARGE SCALE GENOMIC DNA]</scope>
    <source>
        <strain evidence="2 3">EA105</strain>
    </source>
</reference>
<keyword evidence="2" id="KW-0547">Nucleotide-binding</keyword>
<proteinExistence type="predicted"/>
<evidence type="ECO:0000313" key="2">
    <source>
        <dbReference type="EMBL" id="KHA73736.1"/>
    </source>
</evidence>
<comment type="caution">
    <text evidence="2">The sequence shown here is derived from an EMBL/GenBank/DDBJ whole genome shotgun (WGS) entry which is preliminary data.</text>
</comment>
<dbReference type="GO" id="GO:0000731">
    <property type="term" value="P:DNA synthesis involved in DNA repair"/>
    <property type="evidence" value="ECO:0007669"/>
    <property type="project" value="TreeGrafter"/>
</dbReference>
<dbReference type="GO" id="GO:0016887">
    <property type="term" value="F:ATP hydrolysis activity"/>
    <property type="evidence" value="ECO:0007669"/>
    <property type="project" value="InterPro"/>
</dbReference>
<dbReference type="PIRSF" id="PIRSF029347">
    <property type="entry name" value="RecF"/>
    <property type="match status" value="1"/>
</dbReference>
<dbReference type="OrthoDB" id="104167at2"/>
<dbReference type="InterPro" id="IPR014555">
    <property type="entry name" value="RecF-like"/>
</dbReference>
<dbReference type="Gene3D" id="3.40.50.300">
    <property type="entry name" value="P-loop containing nucleotide triphosphate hydrolases"/>
    <property type="match status" value="2"/>
</dbReference>
<dbReference type="AlphaFoldDB" id="A0A0A6FLY1"/>
<dbReference type="FunFam" id="3.40.50.300:FF:002534">
    <property type="entry name" value="Putative RecF protein"/>
    <property type="match status" value="1"/>
</dbReference>
<accession>A0A0A6FLY1</accession>
<dbReference type="PANTHER" id="PTHR32182:SF25">
    <property type="entry name" value="SLR1056 PROTEIN"/>
    <property type="match status" value="1"/>
</dbReference>